<dbReference type="SUPFAM" id="SSF52058">
    <property type="entry name" value="L domain-like"/>
    <property type="match status" value="1"/>
</dbReference>
<dbReference type="PROSITE" id="PS51450">
    <property type="entry name" value="LRR"/>
    <property type="match status" value="2"/>
</dbReference>
<dbReference type="OrthoDB" id="289282at2759"/>
<dbReference type="PANTHER" id="PTHR46759">
    <property type="entry name" value="LEUCINE-RICH REPEAT-CONTAINING PROTEIN 72"/>
    <property type="match status" value="1"/>
</dbReference>
<gene>
    <name evidence="1" type="ORF">RFI_01510</name>
</gene>
<organism evidence="1 2">
    <name type="scientific">Reticulomyxa filosa</name>
    <dbReference type="NCBI Taxonomy" id="46433"/>
    <lineage>
        <taxon>Eukaryota</taxon>
        <taxon>Sar</taxon>
        <taxon>Rhizaria</taxon>
        <taxon>Retaria</taxon>
        <taxon>Foraminifera</taxon>
        <taxon>Monothalamids</taxon>
        <taxon>Reticulomyxidae</taxon>
        <taxon>Reticulomyxa</taxon>
    </lineage>
</organism>
<dbReference type="Proteomes" id="UP000023152">
    <property type="component" value="Unassembled WGS sequence"/>
</dbReference>
<dbReference type="PANTHER" id="PTHR46759:SF1">
    <property type="entry name" value="LEUCINE-RICH REPEAT-CONTAINING PROTEIN 72"/>
    <property type="match status" value="1"/>
</dbReference>
<evidence type="ECO:0000313" key="1">
    <source>
        <dbReference type="EMBL" id="ETO35557.1"/>
    </source>
</evidence>
<dbReference type="Gene3D" id="3.80.10.10">
    <property type="entry name" value="Ribonuclease Inhibitor"/>
    <property type="match status" value="1"/>
</dbReference>
<reference evidence="1 2" key="1">
    <citation type="journal article" date="2013" name="Curr. Biol.">
        <title>The Genome of the Foraminiferan Reticulomyxa filosa.</title>
        <authorList>
            <person name="Glockner G."/>
            <person name="Hulsmann N."/>
            <person name="Schleicher M."/>
            <person name="Noegel A.A."/>
            <person name="Eichinger L."/>
            <person name="Gallinger C."/>
            <person name="Pawlowski J."/>
            <person name="Sierra R."/>
            <person name="Euteneuer U."/>
            <person name="Pillet L."/>
            <person name="Moustafa A."/>
            <person name="Platzer M."/>
            <person name="Groth M."/>
            <person name="Szafranski K."/>
            <person name="Schliwa M."/>
        </authorList>
    </citation>
    <scope>NUCLEOTIDE SEQUENCE [LARGE SCALE GENOMIC DNA]</scope>
</reference>
<dbReference type="InterPro" id="IPR032675">
    <property type="entry name" value="LRR_dom_sf"/>
</dbReference>
<accession>X6PD03</accession>
<keyword evidence="2" id="KW-1185">Reference proteome</keyword>
<comment type="caution">
    <text evidence="1">The sequence shown here is derived from an EMBL/GenBank/DDBJ whole genome shotgun (WGS) entry which is preliminary data.</text>
</comment>
<proteinExistence type="predicted"/>
<protein>
    <submittedName>
        <fullName evidence="1">Leucine Rich Repeat family protein</fullName>
    </submittedName>
</protein>
<dbReference type="AlphaFoldDB" id="X6PD03"/>
<dbReference type="InterPro" id="IPR042655">
    <property type="entry name" value="LRC72"/>
</dbReference>
<evidence type="ECO:0000313" key="2">
    <source>
        <dbReference type="Proteomes" id="UP000023152"/>
    </source>
</evidence>
<dbReference type="EMBL" id="ASPP01001515">
    <property type="protein sequence ID" value="ETO35557.1"/>
    <property type="molecule type" value="Genomic_DNA"/>
</dbReference>
<name>X6PD03_RETFI</name>
<sequence>MEGSQDISSDKLKKHCKTYDIEIIFHLDLSKQSLQNINMLQMCSNLICLVLKQNSLQNLSCLSSLSKLKYLDVAYNAVSILSNLVNLPELEQIKLEGNNINSWSQLTHLSSTSHFPKIVHISLQSFDGRAQNPICREALYNKNLIDTFSRRMLRNQTKTSDRHTFETLLSLDYRRLRYNKAFGTNNNLQNEKLDEWIKKESSRLEEQKRLSSALSWVDTKSELQSAILLSKTPDKDVAFQTSKQSLELILDQIRQIKIE</sequence>
<dbReference type="InterPro" id="IPR001611">
    <property type="entry name" value="Leu-rich_rpt"/>
</dbReference>